<evidence type="ECO:0000256" key="1">
    <source>
        <dbReference type="SAM" id="MobiDB-lite"/>
    </source>
</evidence>
<dbReference type="EMBL" id="UYWY01026495">
    <property type="protein sequence ID" value="VDM50491.1"/>
    <property type="molecule type" value="Genomic_DNA"/>
</dbReference>
<evidence type="ECO:0000313" key="4">
    <source>
        <dbReference type="WBParaSite" id="TCNE_0001917401-mRNA-1"/>
    </source>
</evidence>
<dbReference type="Proteomes" id="UP000050794">
    <property type="component" value="Unassembled WGS sequence"/>
</dbReference>
<sequence>MSLEFGCSEGVHSDICVTTVSLKEVQSVSCYCSTNACNGPASLMKYFLVSRHKRDSSSFSHTITADSNTLAVAAAQNTTFDSSAESPTASDTANGNQGITVLNKTTSPVNTAVTTISAPSHELPAAPGRAVTRDERISTVVNSILNQIETIVNKFKNDTDPLVRYVVGGFQDNQEKLKQQVNELLPSLS</sequence>
<dbReference type="WBParaSite" id="TCNE_0001917401-mRNA-1">
    <property type="protein sequence ID" value="TCNE_0001917401-mRNA-1"/>
    <property type="gene ID" value="TCNE_0001917401"/>
</dbReference>
<reference evidence="2 3" key="2">
    <citation type="submission" date="2018-11" db="EMBL/GenBank/DDBJ databases">
        <authorList>
            <consortium name="Pathogen Informatics"/>
        </authorList>
    </citation>
    <scope>NUCLEOTIDE SEQUENCE [LARGE SCALE GENOMIC DNA]</scope>
</reference>
<dbReference type="AlphaFoldDB" id="A0A183VEK0"/>
<evidence type="ECO:0000313" key="3">
    <source>
        <dbReference type="Proteomes" id="UP000050794"/>
    </source>
</evidence>
<feature type="region of interest" description="Disordered" evidence="1">
    <location>
        <begin position="81"/>
        <end position="103"/>
    </location>
</feature>
<keyword evidence="3" id="KW-1185">Reference proteome</keyword>
<name>A0A183VEK0_TOXCA</name>
<accession>A0A183VEK0</accession>
<proteinExistence type="predicted"/>
<gene>
    <name evidence="2" type="ORF">TCNE_LOCUS19170</name>
</gene>
<organism evidence="3 4">
    <name type="scientific">Toxocara canis</name>
    <name type="common">Canine roundworm</name>
    <dbReference type="NCBI Taxonomy" id="6265"/>
    <lineage>
        <taxon>Eukaryota</taxon>
        <taxon>Metazoa</taxon>
        <taxon>Ecdysozoa</taxon>
        <taxon>Nematoda</taxon>
        <taxon>Chromadorea</taxon>
        <taxon>Rhabditida</taxon>
        <taxon>Spirurina</taxon>
        <taxon>Ascaridomorpha</taxon>
        <taxon>Ascaridoidea</taxon>
        <taxon>Toxocaridae</taxon>
        <taxon>Toxocara</taxon>
    </lineage>
</organism>
<reference evidence="4" key="1">
    <citation type="submission" date="2016-06" db="UniProtKB">
        <authorList>
            <consortium name="WormBaseParasite"/>
        </authorList>
    </citation>
    <scope>IDENTIFICATION</scope>
</reference>
<protein>
    <submittedName>
        <fullName evidence="2 4">Uncharacterized protein</fullName>
    </submittedName>
</protein>
<evidence type="ECO:0000313" key="2">
    <source>
        <dbReference type="EMBL" id="VDM50491.1"/>
    </source>
</evidence>